<keyword evidence="7 9" id="KW-0807">Transducer</keyword>
<dbReference type="GO" id="GO:0005886">
    <property type="term" value="C:plasma membrane"/>
    <property type="evidence" value="ECO:0007669"/>
    <property type="project" value="UniProtKB-SubCell"/>
</dbReference>
<dbReference type="PANTHER" id="PTHR32089:SF119">
    <property type="entry name" value="METHYL-ACCEPTING CHEMOTAXIS PROTEIN CTPL"/>
    <property type="match status" value="1"/>
</dbReference>
<feature type="transmembrane region" description="Helical" evidence="10">
    <location>
        <begin position="209"/>
        <end position="232"/>
    </location>
</feature>
<dbReference type="FunFam" id="1.10.287.950:FF:000001">
    <property type="entry name" value="Methyl-accepting chemotaxis sensory transducer"/>
    <property type="match status" value="1"/>
</dbReference>
<dbReference type="PROSITE" id="PS50111">
    <property type="entry name" value="CHEMOTAXIS_TRANSDUC_2"/>
    <property type="match status" value="1"/>
</dbReference>
<dbReference type="Gene3D" id="1.10.287.950">
    <property type="entry name" value="Methyl-accepting chemotaxis protein"/>
    <property type="match status" value="1"/>
</dbReference>
<dbReference type="PANTHER" id="PTHR32089">
    <property type="entry name" value="METHYL-ACCEPTING CHEMOTAXIS PROTEIN MCPB"/>
    <property type="match status" value="1"/>
</dbReference>
<evidence type="ECO:0000256" key="4">
    <source>
        <dbReference type="ARBA" id="ARBA00022692"/>
    </source>
</evidence>
<evidence type="ECO:0000256" key="8">
    <source>
        <dbReference type="ARBA" id="ARBA00029447"/>
    </source>
</evidence>
<comment type="caution">
    <text evidence="14">The sequence shown here is derived from an EMBL/GenBank/DDBJ whole genome shotgun (WGS) entry which is preliminary data.</text>
</comment>
<dbReference type="InterPro" id="IPR004089">
    <property type="entry name" value="MCPsignal_dom"/>
</dbReference>
<evidence type="ECO:0000313" key="14">
    <source>
        <dbReference type="EMBL" id="ONF42794.1"/>
    </source>
</evidence>
<protein>
    <submittedName>
        <fullName evidence="14">Chemotaxis protein</fullName>
    </submittedName>
</protein>
<keyword evidence="2" id="KW-1003">Cell membrane</keyword>
<dbReference type="InterPro" id="IPR000727">
    <property type="entry name" value="T_SNARE_dom"/>
</dbReference>
<dbReference type="GO" id="GO:0006935">
    <property type="term" value="P:chemotaxis"/>
    <property type="evidence" value="ECO:0007669"/>
    <property type="project" value="InterPro"/>
</dbReference>
<dbReference type="Pfam" id="PF17200">
    <property type="entry name" value="sCache_2"/>
    <property type="match status" value="1"/>
</dbReference>
<dbReference type="InterPro" id="IPR004090">
    <property type="entry name" value="Chemotax_Me-accpt_rcpt"/>
</dbReference>
<feature type="domain" description="HAMP" evidence="13">
    <location>
        <begin position="233"/>
        <end position="287"/>
    </location>
</feature>
<dbReference type="CDD" id="cd06225">
    <property type="entry name" value="HAMP"/>
    <property type="match status" value="1"/>
</dbReference>
<reference evidence="14 15" key="1">
    <citation type="submission" date="2016-12" db="EMBL/GenBank/DDBJ databases">
        <title>Marinobacter lutaoensis whole genome sequencing.</title>
        <authorList>
            <person name="Verma A."/>
            <person name="Krishnamurthi S."/>
        </authorList>
    </citation>
    <scope>NUCLEOTIDE SEQUENCE [LARGE SCALE GENOMIC DNA]</scope>
    <source>
        <strain evidence="14 15">T5054</strain>
    </source>
</reference>
<keyword evidence="15" id="KW-1185">Reference proteome</keyword>
<dbReference type="RefSeq" id="WP_076725260.1">
    <property type="nucleotide sequence ID" value="NZ_MSCW01000008.1"/>
</dbReference>
<dbReference type="Pfam" id="PF00015">
    <property type="entry name" value="MCPsignal"/>
    <property type="match status" value="1"/>
</dbReference>
<keyword evidence="3" id="KW-0997">Cell inner membrane</keyword>
<dbReference type="PRINTS" id="PR00260">
    <property type="entry name" value="CHEMTRNSDUCR"/>
</dbReference>
<gene>
    <name evidence="14" type="ORF">BTO32_14010</name>
</gene>
<name>A0A1V2DQ69_9GAMM</name>
<dbReference type="CDD" id="cd11386">
    <property type="entry name" value="MCP_signal"/>
    <property type="match status" value="1"/>
</dbReference>
<comment type="subcellular location">
    <subcellularLocation>
        <location evidence="1">Cell inner membrane</location>
        <topology evidence="1">Multi-pass membrane protein</topology>
    </subcellularLocation>
</comment>
<evidence type="ECO:0000259" key="12">
    <source>
        <dbReference type="PROSITE" id="PS50192"/>
    </source>
</evidence>
<evidence type="ECO:0000256" key="7">
    <source>
        <dbReference type="ARBA" id="ARBA00023224"/>
    </source>
</evidence>
<dbReference type="SMART" id="SM01049">
    <property type="entry name" value="Cache_2"/>
    <property type="match status" value="1"/>
</dbReference>
<keyword evidence="6 10" id="KW-0472">Membrane</keyword>
<keyword evidence="4 10" id="KW-0812">Transmembrane</keyword>
<dbReference type="PROSITE" id="PS50192">
    <property type="entry name" value="T_SNARE"/>
    <property type="match status" value="1"/>
</dbReference>
<evidence type="ECO:0000256" key="10">
    <source>
        <dbReference type="SAM" id="Phobius"/>
    </source>
</evidence>
<dbReference type="SUPFAM" id="SSF58104">
    <property type="entry name" value="Methyl-accepting chemotaxis protein (MCP) signaling domain"/>
    <property type="match status" value="1"/>
</dbReference>
<evidence type="ECO:0000313" key="15">
    <source>
        <dbReference type="Proteomes" id="UP000189339"/>
    </source>
</evidence>
<evidence type="ECO:0000259" key="11">
    <source>
        <dbReference type="PROSITE" id="PS50111"/>
    </source>
</evidence>
<evidence type="ECO:0000259" key="13">
    <source>
        <dbReference type="PROSITE" id="PS50885"/>
    </source>
</evidence>
<sequence length="564" mass="60424">MNRLTIQTRVLLLALLPVIGLTAFLTVYNLSQARAIGENAVAGFATDMEASKRQELKNYLQLARSAIAHLYERPDAATDPAVREEAMAILRQMRFNDSGGTGYLFAYDTQGVNVMHGVNPALEGKNLWDFQDPNGVYLIRELVQAARGGGGYVSYGWKNADTGQVEPKLGYAEMLPKWGLMLGTGFWVTGLENQVAAMEGEVADDLSDAVFASVTTSLVALALIVLLALLVVRGIVRPLRRVVAAMDDIAGGDGDLTRRLEVDGSDELGQLAKAFNQFADQVHGLVRHLLATAHTLNESATDLARVMDETEKGVERQTSESDQVATAMNEMTAAAQQVAGNASEASTAAESASAQVGEARGMIQQAAEVIGGLSDQVAQGVQVIERLGADSRKIDRVLEVIRDIADQTNLLALNAAIEAARAGEAGRGFAVVADEVRTLASRTQESTQEIQGTIERLQRGVDDAVALIGAISERSEATVQETRQVIEALQRISEAVATITDMNTQIASAAEEQTQVSEAINQNVHSIVAVIEQSAQGTRRAGETTKRLRALASELADQVARYRV</sequence>
<proteinExistence type="inferred from homology"/>
<evidence type="ECO:0000256" key="2">
    <source>
        <dbReference type="ARBA" id="ARBA00022475"/>
    </source>
</evidence>
<comment type="similarity">
    <text evidence="8">Belongs to the methyl-accepting chemotaxis (MCP) protein family.</text>
</comment>
<keyword evidence="5 10" id="KW-1133">Transmembrane helix</keyword>
<dbReference type="GO" id="GO:0004888">
    <property type="term" value="F:transmembrane signaling receptor activity"/>
    <property type="evidence" value="ECO:0007669"/>
    <property type="project" value="InterPro"/>
</dbReference>
<accession>A0A1V2DQ69</accession>
<dbReference type="GO" id="GO:0007165">
    <property type="term" value="P:signal transduction"/>
    <property type="evidence" value="ECO:0007669"/>
    <property type="project" value="UniProtKB-KW"/>
</dbReference>
<dbReference type="STRING" id="135739.BTO32_14010"/>
<evidence type="ECO:0000256" key="3">
    <source>
        <dbReference type="ARBA" id="ARBA00022519"/>
    </source>
</evidence>
<dbReference type="SMART" id="SM00304">
    <property type="entry name" value="HAMP"/>
    <property type="match status" value="3"/>
</dbReference>
<dbReference type="Pfam" id="PF00672">
    <property type="entry name" value="HAMP"/>
    <property type="match status" value="1"/>
</dbReference>
<evidence type="ECO:0000256" key="6">
    <source>
        <dbReference type="ARBA" id="ARBA00023136"/>
    </source>
</evidence>
<dbReference type="SMART" id="SM00283">
    <property type="entry name" value="MA"/>
    <property type="match status" value="1"/>
</dbReference>
<dbReference type="Proteomes" id="UP000189339">
    <property type="component" value="Unassembled WGS sequence"/>
</dbReference>
<dbReference type="InterPro" id="IPR033480">
    <property type="entry name" value="sCache_2"/>
</dbReference>
<dbReference type="InterPro" id="IPR003660">
    <property type="entry name" value="HAMP_dom"/>
</dbReference>
<dbReference type="AlphaFoldDB" id="A0A1V2DQ69"/>
<dbReference type="Gene3D" id="3.30.450.20">
    <property type="entry name" value="PAS domain"/>
    <property type="match status" value="1"/>
</dbReference>
<evidence type="ECO:0000256" key="1">
    <source>
        <dbReference type="ARBA" id="ARBA00004429"/>
    </source>
</evidence>
<feature type="domain" description="T-SNARE coiled-coil homology" evidence="12">
    <location>
        <begin position="479"/>
        <end position="541"/>
    </location>
</feature>
<evidence type="ECO:0000256" key="9">
    <source>
        <dbReference type="PROSITE-ProRule" id="PRU00284"/>
    </source>
</evidence>
<dbReference type="EMBL" id="MSCW01000008">
    <property type="protein sequence ID" value="ONF42794.1"/>
    <property type="molecule type" value="Genomic_DNA"/>
</dbReference>
<evidence type="ECO:0000256" key="5">
    <source>
        <dbReference type="ARBA" id="ARBA00022989"/>
    </source>
</evidence>
<feature type="domain" description="Methyl-accepting transducer" evidence="11">
    <location>
        <begin position="292"/>
        <end position="528"/>
    </location>
</feature>
<dbReference type="PROSITE" id="PS50885">
    <property type="entry name" value="HAMP"/>
    <property type="match status" value="1"/>
</dbReference>
<dbReference type="OrthoDB" id="2489132at2"/>
<organism evidence="14 15">
    <name type="scientific">Marinobacter lutaoensis</name>
    <dbReference type="NCBI Taxonomy" id="135739"/>
    <lineage>
        <taxon>Bacteria</taxon>
        <taxon>Pseudomonadati</taxon>
        <taxon>Pseudomonadota</taxon>
        <taxon>Gammaproteobacteria</taxon>
        <taxon>Pseudomonadales</taxon>
        <taxon>Marinobacteraceae</taxon>
        <taxon>Marinobacter</taxon>
    </lineage>
</organism>